<name>A0A6J7F4C6_9ZZZZ</name>
<evidence type="ECO:0000256" key="3">
    <source>
        <dbReference type="ARBA" id="ARBA00023027"/>
    </source>
</evidence>
<feature type="domain" description="NAD-dependent epimerase/dehydratase" evidence="6">
    <location>
        <begin position="2"/>
        <end position="170"/>
    </location>
</feature>
<dbReference type="Pfam" id="PF01370">
    <property type="entry name" value="Epimerase"/>
    <property type="match status" value="1"/>
</dbReference>
<comment type="similarity">
    <text evidence="2">Belongs to the NAD(P)-dependent epimerase/dehydratase family.</text>
</comment>
<dbReference type="SUPFAM" id="SSF51735">
    <property type="entry name" value="NAD(P)-binding Rossmann-fold domains"/>
    <property type="match status" value="1"/>
</dbReference>
<evidence type="ECO:0000256" key="4">
    <source>
        <dbReference type="ARBA" id="ARBA00023235"/>
    </source>
</evidence>
<keyword evidence="5" id="KW-0119">Carbohydrate metabolism</keyword>
<evidence type="ECO:0000259" key="6">
    <source>
        <dbReference type="Pfam" id="PF01370"/>
    </source>
</evidence>
<proteinExistence type="inferred from homology"/>
<dbReference type="InterPro" id="IPR001509">
    <property type="entry name" value="Epimerase_deHydtase"/>
</dbReference>
<dbReference type="NCBIfam" id="TIGR01179">
    <property type="entry name" value="galE"/>
    <property type="match status" value="1"/>
</dbReference>
<dbReference type="GO" id="GO:0033499">
    <property type="term" value="P:galactose catabolic process via UDP-galactose, Leloir pathway"/>
    <property type="evidence" value="ECO:0007669"/>
    <property type="project" value="TreeGrafter"/>
</dbReference>
<sequence>MRSPAKYWRNNVEGSARLIDAVLGAGVSQFVFSSSCSVYGTPATVPVNESAPIGPESVYAETKAMTERILHWYGATSGLRTVSLRYFNAAGASLDNAIGEDWTHSANLIPVVMKAALGLAPAVEVFGTDYPTPDGTAIRDYIHVEDLANAHVLSLDYLAGGGTSTALNVGTGVGSSVLEVVRATERVSGRTVPAVMSPRREGDPISVFADAELVRRTLAWSPVHSLDDIIRTAWRWHSTHPNGFAT</sequence>
<dbReference type="InterPro" id="IPR036291">
    <property type="entry name" value="NAD(P)-bd_dom_sf"/>
</dbReference>
<evidence type="ECO:0000256" key="2">
    <source>
        <dbReference type="ARBA" id="ARBA00007637"/>
    </source>
</evidence>
<evidence type="ECO:0000256" key="1">
    <source>
        <dbReference type="ARBA" id="ARBA00001911"/>
    </source>
</evidence>
<organism evidence="7">
    <name type="scientific">freshwater metagenome</name>
    <dbReference type="NCBI Taxonomy" id="449393"/>
    <lineage>
        <taxon>unclassified sequences</taxon>
        <taxon>metagenomes</taxon>
        <taxon>ecological metagenomes</taxon>
    </lineage>
</organism>
<dbReference type="InterPro" id="IPR005886">
    <property type="entry name" value="UDP_G4E"/>
</dbReference>
<dbReference type="PANTHER" id="PTHR43725">
    <property type="entry name" value="UDP-GLUCOSE 4-EPIMERASE"/>
    <property type="match status" value="1"/>
</dbReference>
<keyword evidence="3" id="KW-0520">NAD</keyword>
<evidence type="ECO:0000256" key="5">
    <source>
        <dbReference type="ARBA" id="ARBA00023277"/>
    </source>
</evidence>
<gene>
    <name evidence="7" type="ORF">UFOPK3376_02296</name>
</gene>
<accession>A0A6J7F4C6</accession>
<dbReference type="Gene3D" id="3.90.25.10">
    <property type="entry name" value="UDP-galactose 4-epimerase, domain 1"/>
    <property type="match status" value="1"/>
</dbReference>
<keyword evidence="4" id="KW-0413">Isomerase</keyword>
<reference evidence="7" key="1">
    <citation type="submission" date="2020-05" db="EMBL/GenBank/DDBJ databases">
        <authorList>
            <person name="Chiriac C."/>
            <person name="Salcher M."/>
            <person name="Ghai R."/>
            <person name="Kavagutti S V."/>
        </authorList>
    </citation>
    <scope>NUCLEOTIDE SEQUENCE</scope>
</reference>
<protein>
    <submittedName>
        <fullName evidence="7">Unannotated protein</fullName>
    </submittedName>
</protein>
<dbReference type="EMBL" id="CAFBLP010000068">
    <property type="protein sequence ID" value="CAB4886363.1"/>
    <property type="molecule type" value="Genomic_DNA"/>
</dbReference>
<dbReference type="PANTHER" id="PTHR43725:SF53">
    <property type="entry name" value="UDP-ARABINOSE 4-EPIMERASE 1"/>
    <property type="match status" value="1"/>
</dbReference>
<comment type="cofactor">
    <cofactor evidence="1">
        <name>NAD(+)</name>
        <dbReference type="ChEBI" id="CHEBI:57540"/>
    </cofactor>
</comment>
<dbReference type="Gene3D" id="3.40.50.720">
    <property type="entry name" value="NAD(P)-binding Rossmann-like Domain"/>
    <property type="match status" value="1"/>
</dbReference>
<dbReference type="GO" id="GO:0003978">
    <property type="term" value="F:UDP-glucose 4-epimerase activity"/>
    <property type="evidence" value="ECO:0007669"/>
    <property type="project" value="InterPro"/>
</dbReference>
<evidence type="ECO:0000313" key="7">
    <source>
        <dbReference type="EMBL" id="CAB4886363.1"/>
    </source>
</evidence>
<dbReference type="AlphaFoldDB" id="A0A6J7F4C6"/>